<proteinExistence type="predicted"/>
<dbReference type="RefSeq" id="WP_009494184.1">
    <property type="nucleotide sequence ID" value="NZ_CP141048.1"/>
</dbReference>
<gene>
    <name evidence="2" type="ORF">MicloDRAFT_00064300</name>
</gene>
<evidence type="ECO:0000313" key="2">
    <source>
        <dbReference type="EMBL" id="EIM25703.1"/>
    </source>
</evidence>
<evidence type="ECO:0008006" key="4">
    <source>
        <dbReference type="Google" id="ProtNLM"/>
    </source>
</evidence>
<protein>
    <recommendedName>
        <fullName evidence="4">HNH endonuclease</fullName>
    </recommendedName>
</protein>
<sequence>MSFICEDVGTTKRKKMTKTRALKIWEAHKGICVTCKQVIDATREDWFIEHIRALELGGKDEDPNCGPAHMSCKKDKDAADHSAAAQAKRRKAHHLGIKDPNRKRIPQPPRAPKREGKKPLPPRPLFQKAS</sequence>
<dbReference type="Gene3D" id="1.10.30.50">
    <property type="match status" value="1"/>
</dbReference>
<dbReference type="HOGENOM" id="CLU_1935623_0_0_5"/>
<keyword evidence="3" id="KW-1185">Reference proteome</keyword>
<name>I4YP11_9HYPH</name>
<reference evidence="2 3" key="1">
    <citation type="submission" date="2012-02" db="EMBL/GenBank/DDBJ databases">
        <title>Improved High-Quality Draft sequence of Microvirga sp. WSM3557.</title>
        <authorList>
            <consortium name="US DOE Joint Genome Institute"/>
            <person name="Lucas S."/>
            <person name="Han J."/>
            <person name="Lapidus A."/>
            <person name="Cheng J.-F."/>
            <person name="Goodwin L."/>
            <person name="Pitluck S."/>
            <person name="Peters L."/>
            <person name="Zhang X."/>
            <person name="Detter J.C."/>
            <person name="Han C."/>
            <person name="Tapia R."/>
            <person name="Land M."/>
            <person name="Hauser L."/>
            <person name="Kyrpides N."/>
            <person name="Ivanova N."/>
            <person name="Pagani I."/>
            <person name="Brau L."/>
            <person name="Yates R."/>
            <person name="O'Hara G."/>
            <person name="Rui T."/>
            <person name="Howieson J."/>
            <person name="Reeve W."/>
            <person name="Woyke T."/>
        </authorList>
    </citation>
    <scope>NUCLEOTIDE SEQUENCE [LARGE SCALE GENOMIC DNA]</scope>
    <source>
        <strain evidence="2 3">WSM3557</strain>
    </source>
</reference>
<feature type="region of interest" description="Disordered" evidence="1">
    <location>
        <begin position="57"/>
        <end position="130"/>
    </location>
</feature>
<evidence type="ECO:0000313" key="3">
    <source>
        <dbReference type="Proteomes" id="UP000003947"/>
    </source>
</evidence>
<dbReference type="OrthoDB" id="7993590at2"/>
<dbReference type="EMBL" id="JH660647">
    <property type="protein sequence ID" value="EIM25703.1"/>
    <property type="molecule type" value="Genomic_DNA"/>
</dbReference>
<dbReference type="PATRIC" id="fig|864069.3.peg.6884"/>
<accession>I4YP11</accession>
<dbReference type="STRING" id="864069.MicloDRAFT_00064300"/>
<dbReference type="eggNOG" id="COG1403">
    <property type="taxonomic scope" value="Bacteria"/>
</dbReference>
<dbReference type="AlphaFoldDB" id="I4YP11"/>
<organism evidence="2 3">
    <name type="scientific">Microvirga lotononidis</name>
    <dbReference type="NCBI Taxonomy" id="864069"/>
    <lineage>
        <taxon>Bacteria</taxon>
        <taxon>Pseudomonadati</taxon>
        <taxon>Pseudomonadota</taxon>
        <taxon>Alphaproteobacteria</taxon>
        <taxon>Hyphomicrobiales</taxon>
        <taxon>Methylobacteriaceae</taxon>
        <taxon>Microvirga</taxon>
    </lineage>
</organism>
<dbReference type="Proteomes" id="UP000003947">
    <property type="component" value="Unassembled WGS sequence"/>
</dbReference>
<evidence type="ECO:0000256" key="1">
    <source>
        <dbReference type="SAM" id="MobiDB-lite"/>
    </source>
</evidence>